<organism evidence="2 3">
    <name type="scientific">Bugula neritina</name>
    <name type="common">Brown bryozoan</name>
    <name type="synonym">Sertularia neritina</name>
    <dbReference type="NCBI Taxonomy" id="10212"/>
    <lineage>
        <taxon>Eukaryota</taxon>
        <taxon>Metazoa</taxon>
        <taxon>Spiralia</taxon>
        <taxon>Lophotrochozoa</taxon>
        <taxon>Bryozoa</taxon>
        <taxon>Gymnolaemata</taxon>
        <taxon>Cheilostomatida</taxon>
        <taxon>Flustrina</taxon>
        <taxon>Buguloidea</taxon>
        <taxon>Bugulidae</taxon>
        <taxon>Bugula</taxon>
    </lineage>
</organism>
<comment type="caution">
    <text evidence="2">The sequence shown here is derived from an EMBL/GenBank/DDBJ whole genome shotgun (WGS) entry which is preliminary data.</text>
</comment>
<gene>
    <name evidence="2" type="ORF">EB796_010742</name>
</gene>
<evidence type="ECO:0000313" key="3">
    <source>
        <dbReference type="Proteomes" id="UP000593567"/>
    </source>
</evidence>
<reference evidence="2" key="1">
    <citation type="submission" date="2020-06" db="EMBL/GenBank/DDBJ databases">
        <title>Draft genome of Bugula neritina, a colonial animal packing powerful symbionts and potential medicines.</title>
        <authorList>
            <person name="Rayko M."/>
        </authorList>
    </citation>
    <scope>NUCLEOTIDE SEQUENCE [LARGE SCALE GENOMIC DNA]</scope>
    <source>
        <strain evidence="2">Kwan_BN1</strain>
    </source>
</reference>
<evidence type="ECO:0000256" key="1">
    <source>
        <dbReference type="SAM" id="MobiDB-lite"/>
    </source>
</evidence>
<name>A0A7J7JX10_BUGNE</name>
<proteinExistence type="predicted"/>
<sequence length="150" mass="17041">MSTTSKNLNVEEINSKKEMAASNQLTAASEEPSSCKRLAPTSIDSENDSRKQKRRLATPNLFYEEETLAIDYAMEPATKSRFKKLISRKQEKNIIGMCDLDVVKHNMPKLLDRRNGSDDIVKLTCDKVQQQYETLTHAKVDEPARISTHL</sequence>
<evidence type="ECO:0000313" key="2">
    <source>
        <dbReference type="EMBL" id="KAF6030950.1"/>
    </source>
</evidence>
<dbReference type="AlphaFoldDB" id="A0A7J7JX10"/>
<dbReference type="EMBL" id="VXIV02001652">
    <property type="protein sequence ID" value="KAF6030950.1"/>
    <property type="molecule type" value="Genomic_DNA"/>
</dbReference>
<protein>
    <submittedName>
        <fullName evidence="2">Uncharacterized protein</fullName>
    </submittedName>
</protein>
<accession>A0A7J7JX10</accession>
<feature type="region of interest" description="Disordered" evidence="1">
    <location>
        <begin position="1"/>
        <end position="56"/>
    </location>
</feature>
<keyword evidence="3" id="KW-1185">Reference proteome</keyword>
<dbReference type="Proteomes" id="UP000593567">
    <property type="component" value="Unassembled WGS sequence"/>
</dbReference>